<proteinExistence type="predicted"/>
<evidence type="ECO:0000259" key="2">
    <source>
        <dbReference type="PROSITE" id="PS50837"/>
    </source>
</evidence>
<protein>
    <recommendedName>
        <fullName evidence="2">NACHT domain-containing protein</fullName>
    </recommendedName>
</protein>
<sequence>RHEGTGKWLLEHPIFRAWESELCRDLWLYGLAGCGKTVLSATVLDHLAVGNDRLVLSFFFDFSDTTKQTVDGMLLSLAFQLYQSGAVSTASLDASFQGHHDGCDQPATKVLSDVVCKMLAVQKRVSVVLDALDESTTRGELLLWMKDVISRPELGHIQLLYTGRPESEFLRDISRLIGKENCLLLNKKAINADIRSYVTAQLSQRRDFQDKHLSQNLLEQIRDKVGDGADGMWAFCQLDSLARCRHEAAIETALAALPRDLDETYRRMIENIPKELKNDAIRLLQFLLHSERPLQLAEAIEVIATQIENDSPGFDITFGQMSSLGQTSLF</sequence>
<organism evidence="3 4">
    <name type="scientific">Dactylonectria estremocensis</name>
    <dbReference type="NCBI Taxonomy" id="1079267"/>
    <lineage>
        <taxon>Eukaryota</taxon>
        <taxon>Fungi</taxon>
        <taxon>Dikarya</taxon>
        <taxon>Ascomycota</taxon>
        <taxon>Pezizomycotina</taxon>
        <taxon>Sordariomycetes</taxon>
        <taxon>Hypocreomycetidae</taxon>
        <taxon>Hypocreales</taxon>
        <taxon>Nectriaceae</taxon>
        <taxon>Dactylonectria</taxon>
    </lineage>
</organism>
<keyword evidence="4" id="KW-1185">Reference proteome</keyword>
<dbReference type="InterPro" id="IPR007111">
    <property type="entry name" value="NACHT_NTPase"/>
</dbReference>
<dbReference type="PANTHER" id="PTHR10039">
    <property type="entry name" value="AMELOGENIN"/>
    <property type="match status" value="1"/>
</dbReference>
<dbReference type="Proteomes" id="UP000717696">
    <property type="component" value="Unassembled WGS sequence"/>
</dbReference>
<evidence type="ECO:0000313" key="4">
    <source>
        <dbReference type="Proteomes" id="UP000717696"/>
    </source>
</evidence>
<dbReference type="Pfam" id="PF24883">
    <property type="entry name" value="NPHP3_N"/>
    <property type="match status" value="1"/>
</dbReference>
<dbReference type="AlphaFoldDB" id="A0A9P9D4E0"/>
<evidence type="ECO:0000256" key="1">
    <source>
        <dbReference type="ARBA" id="ARBA00022737"/>
    </source>
</evidence>
<name>A0A9P9D4E0_9HYPO</name>
<feature type="domain" description="NACHT" evidence="2">
    <location>
        <begin position="24"/>
        <end position="167"/>
    </location>
</feature>
<dbReference type="InterPro" id="IPR027417">
    <property type="entry name" value="P-loop_NTPase"/>
</dbReference>
<gene>
    <name evidence="3" type="ORF">B0J13DRAFT_461448</name>
</gene>
<evidence type="ECO:0000313" key="3">
    <source>
        <dbReference type="EMBL" id="KAH7112282.1"/>
    </source>
</evidence>
<dbReference type="InterPro" id="IPR056884">
    <property type="entry name" value="NPHP3-like_N"/>
</dbReference>
<accession>A0A9P9D4E0</accession>
<dbReference type="OrthoDB" id="4772757at2759"/>
<dbReference type="EMBL" id="JAGMUU010000052">
    <property type="protein sequence ID" value="KAH7112282.1"/>
    <property type="molecule type" value="Genomic_DNA"/>
</dbReference>
<dbReference type="SUPFAM" id="SSF52540">
    <property type="entry name" value="P-loop containing nucleoside triphosphate hydrolases"/>
    <property type="match status" value="1"/>
</dbReference>
<reference evidence="3" key="1">
    <citation type="journal article" date="2021" name="Nat. Commun.">
        <title>Genetic determinants of endophytism in the Arabidopsis root mycobiome.</title>
        <authorList>
            <person name="Mesny F."/>
            <person name="Miyauchi S."/>
            <person name="Thiergart T."/>
            <person name="Pickel B."/>
            <person name="Atanasova L."/>
            <person name="Karlsson M."/>
            <person name="Huettel B."/>
            <person name="Barry K.W."/>
            <person name="Haridas S."/>
            <person name="Chen C."/>
            <person name="Bauer D."/>
            <person name="Andreopoulos W."/>
            <person name="Pangilinan J."/>
            <person name="LaButti K."/>
            <person name="Riley R."/>
            <person name="Lipzen A."/>
            <person name="Clum A."/>
            <person name="Drula E."/>
            <person name="Henrissat B."/>
            <person name="Kohler A."/>
            <person name="Grigoriev I.V."/>
            <person name="Martin F.M."/>
            <person name="Hacquard S."/>
        </authorList>
    </citation>
    <scope>NUCLEOTIDE SEQUENCE</scope>
    <source>
        <strain evidence="3">MPI-CAGE-AT-0021</strain>
    </source>
</reference>
<comment type="caution">
    <text evidence="3">The sequence shown here is derived from an EMBL/GenBank/DDBJ whole genome shotgun (WGS) entry which is preliminary data.</text>
</comment>
<dbReference type="Gene3D" id="3.40.50.300">
    <property type="entry name" value="P-loop containing nucleotide triphosphate hydrolases"/>
    <property type="match status" value="1"/>
</dbReference>
<keyword evidence="1" id="KW-0677">Repeat</keyword>
<feature type="non-terminal residue" evidence="3">
    <location>
        <position position="1"/>
    </location>
</feature>
<dbReference type="PROSITE" id="PS50837">
    <property type="entry name" value="NACHT"/>
    <property type="match status" value="1"/>
</dbReference>